<dbReference type="GO" id="GO:0007031">
    <property type="term" value="P:peroxisome organization"/>
    <property type="evidence" value="ECO:0007669"/>
    <property type="project" value="UniProtKB-KW"/>
</dbReference>
<evidence type="ECO:0000313" key="5">
    <source>
        <dbReference type="Proteomes" id="UP001295423"/>
    </source>
</evidence>
<accession>A0AAD2JPE8</accession>
<dbReference type="Pfam" id="PF08610">
    <property type="entry name" value="Pex16"/>
    <property type="match status" value="1"/>
</dbReference>
<dbReference type="InterPro" id="IPR013919">
    <property type="entry name" value="Pex16"/>
</dbReference>
<keyword evidence="5" id="KW-1185">Reference proteome</keyword>
<gene>
    <name evidence="4" type="ORF">CYCCA115_LOCUS23752</name>
</gene>
<dbReference type="Proteomes" id="UP001295423">
    <property type="component" value="Unassembled WGS sequence"/>
</dbReference>
<evidence type="ECO:0000256" key="2">
    <source>
        <dbReference type="RuleBase" id="RU365003"/>
    </source>
</evidence>
<dbReference type="AlphaFoldDB" id="A0AAD2JPE8"/>
<keyword evidence="2" id="KW-0576">Peroxisome</keyword>
<organism evidence="4 5">
    <name type="scientific">Cylindrotheca closterium</name>
    <dbReference type="NCBI Taxonomy" id="2856"/>
    <lineage>
        <taxon>Eukaryota</taxon>
        <taxon>Sar</taxon>
        <taxon>Stramenopiles</taxon>
        <taxon>Ochrophyta</taxon>
        <taxon>Bacillariophyta</taxon>
        <taxon>Bacillariophyceae</taxon>
        <taxon>Bacillariophycidae</taxon>
        <taxon>Bacillariales</taxon>
        <taxon>Bacillariaceae</taxon>
        <taxon>Cylindrotheca</taxon>
    </lineage>
</organism>
<keyword evidence="2" id="KW-0962">Peroxisome biogenesis</keyword>
<comment type="caution">
    <text evidence="4">The sequence shown here is derived from an EMBL/GenBank/DDBJ whole genome shotgun (WGS) entry which is preliminary data.</text>
</comment>
<feature type="region of interest" description="Disordered" evidence="3">
    <location>
        <begin position="1"/>
        <end position="30"/>
    </location>
</feature>
<evidence type="ECO:0000256" key="1">
    <source>
        <dbReference type="ARBA" id="ARBA00009505"/>
    </source>
</evidence>
<comment type="similarity">
    <text evidence="1 2">Belongs to the peroxin-16 family.</text>
</comment>
<evidence type="ECO:0000256" key="3">
    <source>
        <dbReference type="SAM" id="MobiDB-lite"/>
    </source>
</evidence>
<sequence length="483" mass="54841">MSDTVNSLASTVLMSNEKQNKGATMKAATSGAEKMPLNGSIKTTMRNHTSISDNSSQEMAEDEGSLEFQKPGWWDLYKQLLRRYRIPLELAEEALERILFWMPHSESEDPNDPTAPKHQWREVLFGLLSLHRLSMYCASEETEGSTMGLENSYGMTIQTKEQPTISATRIRIYLSILHCLMPTLLEILPSNKNSRRNPSARQHSQSRVRLRLEQVKFGLRLYLLASYWTQQQWQQSKEGESWLDKLKGNAFNIGILQAGGMFDVVGQGSGLHSLEAERMGRRKAYMGRRTGLTIRLANGSGKILPPSLSSTTNIRASVSAEANGHESCLHNDSRQRKGHLIGILIGELLHILRPLYWASAEAYGGSETTSLSLPGIQQSSSSSLKMLKPWIETLLMDLVSLKLLWRHSTKNSGNPWTYDEWKRRKGRMLLYLLRGPIWSKMTHPVLEKGSAIWTKIPILGRLLDVFLWDWILYWKLPYIAEEG</sequence>
<dbReference type="GO" id="GO:0005778">
    <property type="term" value="C:peroxisomal membrane"/>
    <property type="evidence" value="ECO:0007669"/>
    <property type="project" value="UniProtKB-SubCell"/>
</dbReference>
<reference evidence="4" key="1">
    <citation type="submission" date="2023-08" db="EMBL/GenBank/DDBJ databases">
        <authorList>
            <person name="Audoor S."/>
            <person name="Bilcke G."/>
        </authorList>
    </citation>
    <scope>NUCLEOTIDE SEQUENCE</scope>
</reference>
<name>A0AAD2JPE8_9STRA</name>
<proteinExistence type="inferred from homology"/>
<dbReference type="EMBL" id="CAKOGP040002424">
    <property type="protein sequence ID" value="CAJ1969522.1"/>
    <property type="molecule type" value="Genomic_DNA"/>
</dbReference>
<feature type="compositionally biased region" description="Polar residues" evidence="3">
    <location>
        <begin position="1"/>
        <end position="17"/>
    </location>
</feature>
<comment type="subcellular location">
    <subcellularLocation>
        <location evidence="2">Peroxisome membrane</location>
    </subcellularLocation>
</comment>
<evidence type="ECO:0000313" key="4">
    <source>
        <dbReference type="EMBL" id="CAJ1969522.1"/>
    </source>
</evidence>
<dbReference type="PANTHER" id="PTHR13299">
    <property type="entry name" value="PEROXISOMAL MEMBRANE PROTEIN PEX16"/>
    <property type="match status" value="1"/>
</dbReference>
<protein>
    <recommendedName>
        <fullName evidence="2">Peroxisomal membrane protein PEX16</fullName>
    </recommendedName>
</protein>
<dbReference type="PANTHER" id="PTHR13299:SF0">
    <property type="entry name" value="PEROXISOMAL MEMBRANE PROTEIN PEX16"/>
    <property type="match status" value="1"/>
</dbReference>